<sequence>MAGSREAYVGAVDNRVYISVGEVGVFAGIKNKASDFAGTGYRHFGKRINCYNRQIRLSVRCHELRNIFFICSVFI</sequence>
<name>A0A645I2P7_9ZZZZ</name>
<dbReference type="EMBL" id="VSSQ01104615">
    <property type="protein sequence ID" value="MPN45032.1"/>
    <property type="molecule type" value="Genomic_DNA"/>
</dbReference>
<organism evidence="1">
    <name type="scientific">bioreactor metagenome</name>
    <dbReference type="NCBI Taxonomy" id="1076179"/>
    <lineage>
        <taxon>unclassified sequences</taxon>
        <taxon>metagenomes</taxon>
        <taxon>ecological metagenomes</taxon>
    </lineage>
</organism>
<evidence type="ECO:0000313" key="1">
    <source>
        <dbReference type="EMBL" id="MPN45032.1"/>
    </source>
</evidence>
<proteinExistence type="predicted"/>
<gene>
    <name evidence="1" type="ORF">SDC9_192599</name>
</gene>
<accession>A0A645I2P7</accession>
<reference evidence="1" key="1">
    <citation type="submission" date="2019-08" db="EMBL/GenBank/DDBJ databases">
        <authorList>
            <person name="Kucharzyk K."/>
            <person name="Murdoch R.W."/>
            <person name="Higgins S."/>
            <person name="Loffler F."/>
        </authorList>
    </citation>
    <scope>NUCLEOTIDE SEQUENCE</scope>
</reference>
<dbReference type="AlphaFoldDB" id="A0A645I2P7"/>
<protein>
    <submittedName>
        <fullName evidence="1">Uncharacterized protein</fullName>
    </submittedName>
</protein>
<comment type="caution">
    <text evidence="1">The sequence shown here is derived from an EMBL/GenBank/DDBJ whole genome shotgun (WGS) entry which is preliminary data.</text>
</comment>